<evidence type="ECO:0000313" key="3">
    <source>
        <dbReference type="Proteomes" id="UP000530564"/>
    </source>
</evidence>
<feature type="region of interest" description="Disordered" evidence="1">
    <location>
        <begin position="39"/>
        <end position="58"/>
    </location>
</feature>
<reference evidence="2 3" key="1">
    <citation type="submission" date="2020-08" db="EMBL/GenBank/DDBJ databases">
        <title>Genomic Encyclopedia of Type Strains, Phase IV (KMG-IV): sequencing the most valuable type-strain genomes for metagenomic binning, comparative biology and taxonomic classification.</title>
        <authorList>
            <person name="Goeker M."/>
        </authorList>
    </citation>
    <scope>NUCLEOTIDE SEQUENCE [LARGE SCALE GENOMIC DNA]</scope>
    <source>
        <strain evidence="2 3">DSM 21793</strain>
    </source>
</reference>
<name>A0A840A300_9CAUL</name>
<protein>
    <submittedName>
        <fullName evidence="2">Uncharacterized protein</fullName>
    </submittedName>
</protein>
<gene>
    <name evidence="2" type="ORF">GGQ61_003072</name>
</gene>
<evidence type="ECO:0000313" key="2">
    <source>
        <dbReference type="EMBL" id="MBB3892339.1"/>
    </source>
</evidence>
<dbReference type="AlphaFoldDB" id="A0A840A300"/>
<organism evidence="2 3">
    <name type="scientific">Phenylobacterium haematophilum</name>
    <dbReference type="NCBI Taxonomy" id="98513"/>
    <lineage>
        <taxon>Bacteria</taxon>
        <taxon>Pseudomonadati</taxon>
        <taxon>Pseudomonadota</taxon>
        <taxon>Alphaproteobacteria</taxon>
        <taxon>Caulobacterales</taxon>
        <taxon>Caulobacteraceae</taxon>
        <taxon>Phenylobacterium</taxon>
    </lineage>
</organism>
<keyword evidence="3" id="KW-1185">Reference proteome</keyword>
<evidence type="ECO:0000256" key="1">
    <source>
        <dbReference type="SAM" id="MobiDB-lite"/>
    </source>
</evidence>
<sequence length="58" mass="6611">MEELHRLHKDVPFGWVLWLQEMLGQEGRKRAIRQAVAGRRPAASEAVPDDLHCLSAPH</sequence>
<proteinExistence type="predicted"/>
<dbReference type="EMBL" id="JACIDK010000004">
    <property type="protein sequence ID" value="MBB3892339.1"/>
    <property type="molecule type" value="Genomic_DNA"/>
</dbReference>
<comment type="caution">
    <text evidence="2">The sequence shown here is derived from an EMBL/GenBank/DDBJ whole genome shotgun (WGS) entry which is preliminary data.</text>
</comment>
<dbReference type="Proteomes" id="UP000530564">
    <property type="component" value="Unassembled WGS sequence"/>
</dbReference>
<accession>A0A840A300</accession>